<gene>
    <name evidence="1" type="ORF">QFC20_002837</name>
</gene>
<proteinExistence type="predicted"/>
<reference evidence="1" key="1">
    <citation type="submission" date="2023-04" db="EMBL/GenBank/DDBJ databases">
        <title>Draft Genome sequencing of Naganishia species isolated from polar environments using Oxford Nanopore Technology.</title>
        <authorList>
            <person name="Leo P."/>
            <person name="Venkateswaran K."/>
        </authorList>
    </citation>
    <scope>NUCLEOTIDE SEQUENCE</scope>
    <source>
        <strain evidence="1">MNA-CCFEE 5262</strain>
    </source>
</reference>
<evidence type="ECO:0000313" key="1">
    <source>
        <dbReference type="EMBL" id="KAJ9110796.1"/>
    </source>
</evidence>
<keyword evidence="2" id="KW-1185">Reference proteome</keyword>
<organism evidence="1 2">
    <name type="scientific">Naganishia adeliensis</name>
    <dbReference type="NCBI Taxonomy" id="92952"/>
    <lineage>
        <taxon>Eukaryota</taxon>
        <taxon>Fungi</taxon>
        <taxon>Dikarya</taxon>
        <taxon>Basidiomycota</taxon>
        <taxon>Agaricomycotina</taxon>
        <taxon>Tremellomycetes</taxon>
        <taxon>Filobasidiales</taxon>
        <taxon>Filobasidiaceae</taxon>
        <taxon>Naganishia</taxon>
    </lineage>
</organism>
<dbReference type="EMBL" id="JASBWS010000022">
    <property type="protein sequence ID" value="KAJ9110796.1"/>
    <property type="molecule type" value="Genomic_DNA"/>
</dbReference>
<comment type="caution">
    <text evidence="1">The sequence shown here is derived from an EMBL/GenBank/DDBJ whole genome shotgun (WGS) entry which is preliminary data.</text>
</comment>
<name>A0ACC2WH89_9TREE</name>
<protein>
    <submittedName>
        <fullName evidence="1">Uncharacterized protein</fullName>
    </submittedName>
</protein>
<accession>A0ACC2WH89</accession>
<evidence type="ECO:0000313" key="2">
    <source>
        <dbReference type="Proteomes" id="UP001230649"/>
    </source>
</evidence>
<dbReference type="Proteomes" id="UP001230649">
    <property type="component" value="Unassembled WGS sequence"/>
</dbReference>
<sequence>MSDDFDDLPDDDLFTNPASSLAIEEAVAAAERKAPTHAPQNPVAVGGKPTGKYHHTVAPASSLHLRGRGAQDDDDDEEYGGPEFFADEIGNYFESEVKDVRRQGLDADVLQRGEAGNGQGSFSRSKSFGPASQGAINASSHKADPPNPSSARHTSMNPQRPPPPGSPSLRHPNHAQKPFTRVHSDGENAPRVAIQGVFSASQNTNQPGSQGSVNVRPLASQVDTGSKCGPQQPVGKPQRPSVGAGVTQDDIEALRQQVAQMAKEKKEVEDREKKAVQELWRYQGEVKTVRMKADEEKKHAESKFMDLQNQLSTLEETLKSERLDHRRALDTVQTDHAFKMHNEQSSHVKARFGTQRTRQMQATPSRPNGISTSQQGGASQFPVDNNYAYTPSRSPIKKGAIAPGGSSTRLGSMGPPPVPDLLVSEADTDTPTNSKFPGLLDTFTGDSQLPSHKERNKRKDAEDGGRASPTPSVFEEAQVQNFDMHEETYPLVQEDEGVYMDHAQDVIIVEVNHIIFTHFYTPIWESPSESMKTVRRILTSHSSASQNSFPLFQEKCSSFLEACGNREATPEDFCRDVNHALWDLLNLMTEAEEFVAPATLVSPIQLLSLLCIRIPQYAAVFTAAGYVNACCRSSVTSVKCTPMALHSWATAIHLVPSLVQLAETLADHIWGICARDEDLELRFGVLVSVVTVLHMLVFPPESTSQNTPSVHLRSVIARALESPKEYNGLHHVFITALGRINYAPVPGMKKWTRMQVTTLRYLAQDLLSEPVGGNQREDDAIYAMYVFSEDENASPERNAEEELARDDGPNEEEEAQSYQ</sequence>